<dbReference type="SMART" id="SM00320">
    <property type="entry name" value="WD40"/>
    <property type="match status" value="5"/>
</dbReference>
<dbReference type="InterPro" id="IPR056884">
    <property type="entry name" value="NPHP3-like_N"/>
</dbReference>
<dbReference type="Pfam" id="PF24883">
    <property type="entry name" value="NPHP3_N"/>
    <property type="match status" value="1"/>
</dbReference>
<evidence type="ECO:0000259" key="2">
    <source>
        <dbReference type="Pfam" id="PF24883"/>
    </source>
</evidence>
<dbReference type="AlphaFoldDB" id="A0AB39MZ96"/>
<dbReference type="InterPro" id="IPR027417">
    <property type="entry name" value="P-loop_NTPase"/>
</dbReference>
<dbReference type="Gene3D" id="2.130.10.10">
    <property type="entry name" value="YVTN repeat-like/Quinoprotein amine dehydrogenase"/>
    <property type="match status" value="3"/>
</dbReference>
<dbReference type="Gene3D" id="3.40.50.300">
    <property type="entry name" value="P-loop containing nucleotide triphosphate hydrolases"/>
    <property type="match status" value="1"/>
</dbReference>
<dbReference type="RefSeq" id="WP_369270690.1">
    <property type="nucleotide sequence ID" value="NZ_CP163432.1"/>
</dbReference>
<evidence type="ECO:0000313" key="3">
    <source>
        <dbReference type="EMBL" id="XDQ10368.1"/>
    </source>
</evidence>
<protein>
    <recommendedName>
        <fullName evidence="2">Nephrocystin 3-like N-terminal domain-containing protein</fullName>
    </recommendedName>
</protein>
<keyword evidence="1" id="KW-0677">Repeat</keyword>
<dbReference type="SUPFAM" id="SSF63829">
    <property type="entry name" value="Calcium-dependent phosphotriesterase"/>
    <property type="match status" value="1"/>
</dbReference>
<dbReference type="EMBL" id="CP163432">
    <property type="protein sequence ID" value="XDQ10368.1"/>
    <property type="molecule type" value="Genomic_DNA"/>
</dbReference>
<dbReference type="InterPro" id="IPR036322">
    <property type="entry name" value="WD40_repeat_dom_sf"/>
</dbReference>
<dbReference type="SUPFAM" id="SSF52540">
    <property type="entry name" value="P-loop containing nucleoside triphosphate hydrolases"/>
    <property type="match status" value="1"/>
</dbReference>
<reference evidence="3" key="1">
    <citation type="submission" date="2024-07" db="EMBL/GenBank/DDBJ databases">
        <authorList>
            <person name="Yu S.T."/>
        </authorList>
    </citation>
    <scope>NUCLEOTIDE SEQUENCE</scope>
    <source>
        <strain evidence="3">R11</strain>
    </source>
</reference>
<evidence type="ECO:0000256" key="1">
    <source>
        <dbReference type="ARBA" id="ARBA00022737"/>
    </source>
</evidence>
<dbReference type="PROSITE" id="PS00018">
    <property type="entry name" value="EF_HAND_1"/>
    <property type="match status" value="1"/>
</dbReference>
<feature type="domain" description="Nephrocystin 3-like N-terminal" evidence="2">
    <location>
        <begin position="34"/>
        <end position="128"/>
    </location>
</feature>
<dbReference type="InterPro" id="IPR015943">
    <property type="entry name" value="WD40/YVTN_repeat-like_dom_sf"/>
</dbReference>
<organism evidence="3">
    <name type="scientific">Streptomyces sp. R11</name>
    <dbReference type="NCBI Taxonomy" id="3238625"/>
    <lineage>
        <taxon>Bacteria</taxon>
        <taxon>Bacillati</taxon>
        <taxon>Actinomycetota</taxon>
        <taxon>Actinomycetes</taxon>
        <taxon>Kitasatosporales</taxon>
        <taxon>Streptomycetaceae</taxon>
        <taxon>Streptomyces</taxon>
    </lineage>
</organism>
<accession>A0AB39MZ96</accession>
<dbReference type="PANTHER" id="PTHR10039:SF14">
    <property type="entry name" value="NACHT DOMAIN-CONTAINING PROTEIN"/>
    <property type="match status" value="1"/>
</dbReference>
<gene>
    <name evidence="3" type="ORF">AB5J55_12190</name>
</gene>
<name>A0AB39MZ96_9ACTN</name>
<dbReference type="PANTHER" id="PTHR10039">
    <property type="entry name" value="AMELOGENIN"/>
    <property type="match status" value="1"/>
</dbReference>
<dbReference type="InterPro" id="IPR001680">
    <property type="entry name" value="WD40_rpt"/>
</dbReference>
<proteinExistence type="predicted"/>
<dbReference type="SUPFAM" id="SSF50978">
    <property type="entry name" value="WD40 repeat-like"/>
    <property type="match status" value="1"/>
</dbReference>
<sequence>MAGQGEAQTSAVSGAFRVPVLSTDELVERRGMLEEVDAWLTETASDVCLVTGPPGTGKTVFAKQLAERLAMLADVDGGTAAPRLCLAHYCDANDEQTLDPLEFVKALSQALTDILPDFATAVDASIADIGVSIRNETSFQIDQMQPGAQAVGLRIDNLSALGTRRALNRLVLFPLVKIAADPAAMPAAPPLVVIVDDLSAAFAYHDEDNISAVLQRLTRRTNLRFVVTSRADPWATRGLPQPRISLARNDENTAADLTRYVDLRLSDAEVPRRQAWIERVVEVSAGNFLVAKHVLDDRLHEPGGLDEDPTAARFPSSLDALYEEWVSRHLQADRTRWRRCYVPVLGTIAIAQGAGFDSDQIAAVTALPSTMIQEVLEDCAQYLYIRESGEVRYYHDSFREFLTRRKVISSDWHRSVAQYLAETGARNWNEADDYTREFLPYHASQANLLDDLVTDPDFLINVDPRAIERAVLQTYGWTELSASRYLLLPTYLRNVAPLVGQLPGERAARLELSARSTEDRDVAAAFAAVTVVRPWQPVWAHAIRSYPHQVLGRQPGGVDAMVVLSVDGRRALATGGAAGDLRIWDIELNELLLPDIKIDDFGISSVSACRVGDAWYLVVASPFRGLILHGPGLAERIEFGAYEDTCITKATVCTADDAVVAVVGFSDGSLLIWDIQSGDNARLNQEENVGPILALGSSSGPAAEVISGSAHGRVQTWRIEMPAVNGTTEQPDWAPQHGWVGAADIAHTPDGLVYVVGNASGEICVSLSGDTPGESPLTLHAPANRRCMLKRVNYQGHVSQSIWHGTENHNSYEHLLENQKQQDEQTAEEGADEGEEVEPFHTVQVYGGVNALTLHSPSGTLASGSEAGEVMLTSMNDHHGVVLRPFGEPVGAVLFTDAATGPVLIAADRTRGTIRCWHLDAGGNPAAARIGSLTQITKLLASEDGRHVAAASDTGKIEVFEVASGERIVTFSAPEGNASTCFAFPGTTFVRIINPQDGSSPVVQWADILSDGAYEGPLADVRYVRSAVSLRLADPAVVLLVEMIDGGHAITTLDFRSSQWRQFPVEPLYVADEAAARNVTRWPPDPEERDAEAPLSLYYPELHATWDEQGAYVVVVANSFGHYVDTSGGLYGFSVLHSEGGDDDSIAPTFAGCCHRGKPAFVIPDFDASESGTLLQIHELDSNPVQVNASFNTISRSLGSSTVADIPFLMRAGISATAASDDGTLIVSGGSDGVLRWWREDDEQAGQVDVHSVIRSLAIARGGVVIVATDDHLLAVRI</sequence>
<dbReference type="InterPro" id="IPR018247">
    <property type="entry name" value="EF_Hand_1_Ca_BS"/>
</dbReference>